<dbReference type="InterPro" id="IPR046953">
    <property type="entry name" value="Spore_GerAC-like_C"/>
</dbReference>
<dbReference type="Pfam" id="PF05504">
    <property type="entry name" value="Spore_GerAC"/>
    <property type="match status" value="1"/>
</dbReference>
<name>A0ABU5CN38_9BACI</name>
<comment type="subcellular location">
    <subcellularLocation>
        <location evidence="1">Membrane</location>
        <topology evidence="1">Lipid-anchor</topology>
    </subcellularLocation>
</comment>
<dbReference type="PROSITE" id="PS51257">
    <property type="entry name" value="PROKAR_LIPOPROTEIN"/>
    <property type="match status" value="1"/>
</dbReference>
<evidence type="ECO:0000259" key="8">
    <source>
        <dbReference type="Pfam" id="PF05504"/>
    </source>
</evidence>
<gene>
    <name evidence="10" type="ORF">RWD45_03120</name>
</gene>
<evidence type="ECO:0000256" key="2">
    <source>
        <dbReference type="ARBA" id="ARBA00007886"/>
    </source>
</evidence>
<evidence type="ECO:0000259" key="9">
    <source>
        <dbReference type="Pfam" id="PF25198"/>
    </source>
</evidence>
<dbReference type="Pfam" id="PF25198">
    <property type="entry name" value="Spore_GerAC_N"/>
    <property type="match status" value="1"/>
</dbReference>
<evidence type="ECO:0000256" key="7">
    <source>
        <dbReference type="ARBA" id="ARBA00023288"/>
    </source>
</evidence>
<reference evidence="10 11" key="1">
    <citation type="submission" date="2023-10" db="EMBL/GenBank/DDBJ databases">
        <title>Virgibacillus soli CC-YMP-6 genome.</title>
        <authorList>
            <person name="Miliotis G."/>
            <person name="Sengupta P."/>
            <person name="Hameed A."/>
            <person name="Chuvochina M."/>
            <person name="Mcdonagh F."/>
            <person name="Simpson A.C."/>
            <person name="Singh N.K."/>
            <person name="Rekha P.D."/>
            <person name="Raman K."/>
            <person name="Hugenholtz P."/>
            <person name="Venkateswaran K."/>
        </authorList>
    </citation>
    <scope>NUCLEOTIDE SEQUENCE [LARGE SCALE GENOMIC DNA]</scope>
    <source>
        <strain evidence="10 11">CC-YMP-6</strain>
    </source>
</reference>
<keyword evidence="3" id="KW-0309">Germination</keyword>
<evidence type="ECO:0000256" key="6">
    <source>
        <dbReference type="ARBA" id="ARBA00023139"/>
    </source>
</evidence>
<dbReference type="InterPro" id="IPR038501">
    <property type="entry name" value="Spore_GerAC_C_sf"/>
</dbReference>
<dbReference type="Gene3D" id="3.30.300.210">
    <property type="entry name" value="Nutrient germinant receptor protein C, domain 3"/>
    <property type="match status" value="1"/>
</dbReference>
<dbReference type="InterPro" id="IPR057336">
    <property type="entry name" value="GerAC_N"/>
</dbReference>
<dbReference type="EMBL" id="JAWDIQ010000001">
    <property type="protein sequence ID" value="MDY0407782.1"/>
    <property type="molecule type" value="Genomic_DNA"/>
</dbReference>
<evidence type="ECO:0000256" key="5">
    <source>
        <dbReference type="ARBA" id="ARBA00023136"/>
    </source>
</evidence>
<proteinExistence type="inferred from homology"/>
<organism evidence="10 11">
    <name type="scientific">Paracerasibacillus soli</name>
    <dbReference type="NCBI Taxonomy" id="480284"/>
    <lineage>
        <taxon>Bacteria</taxon>
        <taxon>Bacillati</taxon>
        <taxon>Bacillota</taxon>
        <taxon>Bacilli</taxon>
        <taxon>Bacillales</taxon>
        <taxon>Bacillaceae</taxon>
        <taxon>Paracerasibacillus</taxon>
    </lineage>
</organism>
<evidence type="ECO:0000313" key="11">
    <source>
        <dbReference type="Proteomes" id="UP001275315"/>
    </source>
</evidence>
<evidence type="ECO:0000256" key="1">
    <source>
        <dbReference type="ARBA" id="ARBA00004635"/>
    </source>
</evidence>
<dbReference type="InterPro" id="IPR008844">
    <property type="entry name" value="Spore_GerAC-like"/>
</dbReference>
<feature type="domain" description="Spore germination protein N-terminal" evidence="9">
    <location>
        <begin position="21"/>
        <end position="188"/>
    </location>
</feature>
<keyword evidence="11" id="KW-1185">Reference proteome</keyword>
<feature type="domain" description="Spore germination GerAC-like C-terminal" evidence="8">
    <location>
        <begin position="201"/>
        <end position="375"/>
    </location>
</feature>
<keyword evidence="7" id="KW-0449">Lipoprotein</keyword>
<dbReference type="PANTHER" id="PTHR35789:SF1">
    <property type="entry name" value="SPORE GERMINATION PROTEIN B3"/>
    <property type="match status" value="1"/>
</dbReference>
<dbReference type="RefSeq" id="WP_320378565.1">
    <property type="nucleotide sequence ID" value="NZ_JAWDIQ010000001.1"/>
</dbReference>
<keyword evidence="4" id="KW-0732">Signal</keyword>
<evidence type="ECO:0000256" key="4">
    <source>
        <dbReference type="ARBA" id="ARBA00022729"/>
    </source>
</evidence>
<dbReference type="NCBIfam" id="TIGR02887">
    <property type="entry name" value="spore_ger_x_C"/>
    <property type="match status" value="1"/>
</dbReference>
<accession>A0ABU5CN38</accession>
<keyword evidence="5" id="KW-0472">Membrane</keyword>
<sequence>MRLLKLTLLSTLLLLTACLESRQIEDLGVIIARGTDKAEDDKIETSLVIFQFESQSQEIAKVVTGKGHTFKGAMVNANYETNFLLDEGKIQVELYEKELAKQGLTPYIDMISRDPNTPDTLYLAISDKKAKDIINLQYQGISVNIGQYLHGVIEQNSNQESLFPKTTLVSFTRILNDVGIDPVLPVFSFDSEGGIPKITHIGLLKNDKFVGQIPIENKTMINLINNKLKDVMIEFTIPAEPFKNKIKHRNLDSEKLYVSFMILKSKGDIEVIDKEQLRFRINLKAKLVLLEILEELDLSDNETLHLIEKEIEKRLQQRYKRLLTYFKELNVDPLGFGTEYRKVYRKGELTDKQWRAKYPNINVDYNFDVNIIRHGETY</sequence>
<protein>
    <submittedName>
        <fullName evidence="10">Ger(X)C family spore germination protein</fullName>
    </submittedName>
</protein>
<dbReference type="PANTHER" id="PTHR35789">
    <property type="entry name" value="SPORE GERMINATION PROTEIN B3"/>
    <property type="match status" value="1"/>
</dbReference>
<evidence type="ECO:0000256" key="3">
    <source>
        <dbReference type="ARBA" id="ARBA00022544"/>
    </source>
</evidence>
<evidence type="ECO:0000313" key="10">
    <source>
        <dbReference type="EMBL" id="MDY0407782.1"/>
    </source>
</evidence>
<dbReference type="Proteomes" id="UP001275315">
    <property type="component" value="Unassembled WGS sequence"/>
</dbReference>
<keyword evidence="6" id="KW-0564">Palmitate</keyword>
<comment type="caution">
    <text evidence="10">The sequence shown here is derived from an EMBL/GenBank/DDBJ whole genome shotgun (WGS) entry which is preliminary data.</text>
</comment>
<comment type="similarity">
    <text evidence="2">Belongs to the GerABKC lipoprotein family.</text>
</comment>